<protein>
    <recommendedName>
        <fullName evidence="5">TcpE family protein</fullName>
    </recommendedName>
</protein>
<feature type="transmembrane region" description="Helical" evidence="2">
    <location>
        <begin position="98"/>
        <end position="116"/>
    </location>
</feature>
<keyword evidence="4" id="KW-1185">Reference proteome</keyword>
<dbReference type="EMBL" id="AP018227">
    <property type="protein sequence ID" value="BAY84627.1"/>
    <property type="molecule type" value="Genomic_DNA"/>
</dbReference>
<feature type="region of interest" description="Disordered" evidence="1">
    <location>
        <begin position="1"/>
        <end position="48"/>
    </location>
</feature>
<gene>
    <name evidence="3" type="ORF">NIES267_41230</name>
</gene>
<keyword evidence="2" id="KW-0472">Membrane</keyword>
<sequence>MGEWESGGVDFPPRQEIVQQYQNNSPSPPLSRSPAPSNMKGNRKRGKGVMDWEKEPIKVNKILGKQAGFGPIPANQILPWFAIITITYFIFDGLLSWGIPKVAVISFWLILSWWFVTGKDPDKYINLFRKPKGSNWIIGGAIYISPLLSRNIRKQLKKQKR</sequence>
<proteinExistence type="predicted"/>
<evidence type="ECO:0008006" key="5">
    <source>
        <dbReference type="Google" id="ProtNLM"/>
    </source>
</evidence>
<dbReference type="AlphaFoldDB" id="A0A1Z4LTP9"/>
<organism evidence="3 4">
    <name type="scientific">Calothrix parasitica NIES-267</name>
    <dbReference type="NCBI Taxonomy" id="1973488"/>
    <lineage>
        <taxon>Bacteria</taxon>
        <taxon>Bacillati</taxon>
        <taxon>Cyanobacteriota</taxon>
        <taxon>Cyanophyceae</taxon>
        <taxon>Nostocales</taxon>
        <taxon>Calotrichaceae</taxon>
        <taxon>Calothrix</taxon>
    </lineage>
</organism>
<evidence type="ECO:0000256" key="2">
    <source>
        <dbReference type="SAM" id="Phobius"/>
    </source>
</evidence>
<evidence type="ECO:0000256" key="1">
    <source>
        <dbReference type="SAM" id="MobiDB-lite"/>
    </source>
</evidence>
<keyword evidence="2" id="KW-0812">Transmembrane</keyword>
<feature type="transmembrane region" description="Helical" evidence="2">
    <location>
        <begin position="136"/>
        <end position="152"/>
    </location>
</feature>
<accession>A0A1Z4LTP9</accession>
<evidence type="ECO:0000313" key="4">
    <source>
        <dbReference type="Proteomes" id="UP000218418"/>
    </source>
</evidence>
<evidence type="ECO:0000313" key="3">
    <source>
        <dbReference type="EMBL" id="BAY84627.1"/>
    </source>
</evidence>
<dbReference type="Proteomes" id="UP000218418">
    <property type="component" value="Chromosome"/>
</dbReference>
<keyword evidence="2" id="KW-1133">Transmembrane helix</keyword>
<feature type="transmembrane region" description="Helical" evidence="2">
    <location>
        <begin position="72"/>
        <end position="91"/>
    </location>
</feature>
<reference evidence="3 4" key="1">
    <citation type="submission" date="2017-06" db="EMBL/GenBank/DDBJ databases">
        <title>Genome sequencing of cyanobaciteial culture collection at National Institute for Environmental Studies (NIES).</title>
        <authorList>
            <person name="Hirose Y."/>
            <person name="Shimura Y."/>
            <person name="Fujisawa T."/>
            <person name="Nakamura Y."/>
            <person name="Kawachi M."/>
        </authorList>
    </citation>
    <scope>NUCLEOTIDE SEQUENCE [LARGE SCALE GENOMIC DNA]</scope>
    <source>
        <strain evidence="3 4">NIES-267</strain>
    </source>
</reference>
<name>A0A1Z4LTP9_9CYAN</name>